<dbReference type="EMBL" id="OX597832">
    <property type="protein sequence ID" value="CAI9736469.1"/>
    <property type="molecule type" value="Genomic_DNA"/>
</dbReference>
<reference evidence="1" key="1">
    <citation type="submission" date="2023-08" db="EMBL/GenBank/DDBJ databases">
        <authorList>
            <person name="Alioto T."/>
            <person name="Alioto T."/>
            <person name="Gomez Garrido J."/>
        </authorList>
    </citation>
    <scope>NUCLEOTIDE SEQUENCE</scope>
</reference>
<evidence type="ECO:0000313" key="1">
    <source>
        <dbReference type="EMBL" id="CAI9736469.1"/>
    </source>
</evidence>
<gene>
    <name evidence="1" type="ORF">OCTVUL_1B005108</name>
</gene>
<proteinExistence type="predicted"/>
<dbReference type="AlphaFoldDB" id="A0AA36BLZ9"/>
<organism evidence="1 2">
    <name type="scientific">Octopus vulgaris</name>
    <name type="common">Common octopus</name>
    <dbReference type="NCBI Taxonomy" id="6645"/>
    <lineage>
        <taxon>Eukaryota</taxon>
        <taxon>Metazoa</taxon>
        <taxon>Spiralia</taxon>
        <taxon>Lophotrochozoa</taxon>
        <taxon>Mollusca</taxon>
        <taxon>Cephalopoda</taxon>
        <taxon>Coleoidea</taxon>
        <taxon>Octopodiformes</taxon>
        <taxon>Octopoda</taxon>
        <taxon>Incirrata</taxon>
        <taxon>Octopodidae</taxon>
        <taxon>Octopus</taxon>
    </lineage>
</organism>
<protein>
    <submittedName>
        <fullName evidence="1">Uncharacterized protein</fullName>
    </submittedName>
</protein>
<name>A0AA36BLZ9_OCTVU</name>
<evidence type="ECO:0000313" key="2">
    <source>
        <dbReference type="Proteomes" id="UP001162480"/>
    </source>
</evidence>
<keyword evidence="2" id="KW-1185">Reference proteome</keyword>
<sequence length="233" mass="26828">MSNCLGNLQLGKACEGEACHRRKVCEVQWSSIPDISDADQMLKVIRYGKCKNVAVKEIFLGFFSLQRKKKGRLTFVITDDEKSQYNYLSHHCSCDMLKTTTKHFLSHFKSARRKRSVDYISMSTYNMVLSRTLQTQSSLFVSCVISLCPMKPLRPLDSDHMRRKHPEKVGKTIKYFERLKTDFENQSTVKPFKKQTKINDGELITSYKIAHTVAEEIQIDESTVIDNKALLMG</sequence>
<accession>A0AA36BLZ9</accession>
<dbReference type="Proteomes" id="UP001162480">
    <property type="component" value="Chromosome 19"/>
</dbReference>